<evidence type="ECO:0000313" key="2">
    <source>
        <dbReference type="EMBL" id="PCH35306.1"/>
    </source>
</evidence>
<keyword evidence="3" id="KW-1185">Reference proteome</keyword>
<evidence type="ECO:0000256" key="1">
    <source>
        <dbReference type="SAM" id="MobiDB-lite"/>
    </source>
</evidence>
<name>A0A2H3IZC9_WOLCO</name>
<accession>A0A2H3IZC9</accession>
<sequence length="80" mass="8486">MKQPATSGAAERSDRQFLTVTSTRVATPLSSGYEDRHFAGCIHLLPGSLNRIDDIPQRSPGSPSAPPLTHRCCNEGGGIP</sequence>
<dbReference type="EMBL" id="KB467843">
    <property type="protein sequence ID" value="PCH35306.1"/>
    <property type="molecule type" value="Genomic_DNA"/>
</dbReference>
<evidence type="ECO:0000313" key="3">
    <source>
        <dbReference type="Proteomes" id="UP000218811"/>
    </source>
</evidence>
<proteinExistence type="predicted"/>
<gene>
    <name evidence="2" type="ORF">WOLCODRAFT_27778</name>
</gene>
<feature type="region of interest" description="Disordered" evidence="1">
    <location>
        <begin position="53"/>
        <end position="80"/>
    </location>
</feature>
<protein>
    <submittedName>
        <fullName evidence="2">Uncharacterized protein</fullName>
    </submittedName>
</protein>
<dbReference type="Proteomes" id="UP000218811">
    <property type="component" value="Unassembled WGS sequence"/>
</dbReference>
<reference evidence="2 3" key="1">
    <citation type="journal article" date="2012" name="Science">
        <title>The Paleozoic origin of enzymatic lignin decomposition reconstructed from 31 fungal genomes.</title>
        <authorList>
            <person name="Floudas D."/>
            <person name="Binder M."/>
            <person name="Riley R."/>
            <person name="Barry K."/>
            <person name="Blanchette R.A."/>
            <person name="Henrissat B."/>
            <person name="Martinez A.T."/>
            <person name="Otillar R."/>
            <person name="Spatafora J.W."/>
            <person name="Yadav J.S."/>
            <person name="Aerts A."/>
            <person name="Benoit I."/>
            <person name="Boyd A."/>
            <person name="Carlson A."/>
            <person name="Copeland A."/>
            <person name="Coutinho P.M."/>
            <person name="de Vries R.P."/>
            <person name="Ferreira P."/>
            <person name="Findley K."/>
            <person name="Foster B."/>
            <person name="Gaskell J."/>
            <person name="Glotzer D."/>
            <person name="Gorecki P."/>
            <person name="Heitman J."/>
            <person name="Hesse C."/>
            <person name="Hori C."/>
            <person name="Igarashi K."/>
            <person name="Jurgens J.A."/>
            <person name="Kallen N."/>
            <person name="Kersten P."/>
            <person name="Kohler A."/>
            <person name="Kuees U."/>
            <person name="Kumar T.K.A."/>
            <person name="Kuo A."/>
            <person name="LaButti K."/>
            <person name="Larrondo L.F."/>
            <person name="Lindquist E."/>
            <person name="Ling A."/>
            <person name="Lombard V."/>
            <person name="Lucas S."/>
            <person name="Lundell T."/>
            <person name="Martin R."/>
            <person name="McLaughlin D.J."/>
            <person name="Morgenstern I."/>
            <person name="Morin E."/>
            <person name="Murat C."/>
            <person name="Nagy L.G."/>
            <person name="Nolan M."/>
            <person name="Ohm R.A."/>
            <person name="Patyshakuliyeva A."/>
            <person name="Rokas A."/>
            <person name="Ruiz-Duenas F.J."/>
            <person name="Sabat G."/>
            <person name="Salamov A."/>
            <person name="Samejima M."/>
            <person name="Schmutz J."/>
            <person name="Slot J.C."/>
            <person name="St John F."/>
            <person name="Stenlid J."/>
            <person name="Sun H."/>
            <person name="Sun S."/>
            <person name="Syed K."/>
            <person name="Tsang A."/>
            <person name="Wiebenga A."/>
            <person name="Young D."/>
            <person name="Pisabarro A."/>
            <person name="Eastwood D.C."/>
            <person name="Martin F."/>
            <person name="Cullen D."/>
            <person name="Grigoriev I.V."/>
            <person name="Hibbett D.S."/>
        </authorList>
    </citation>
    <scope>NUCLEOTIDE SEQUENCE [LARGE SCALE GENOMIC DNA]</scope>
    <source>
        <strain evidence="2 3">MD-104</strain>
    </source>
</reference>
<dbReference type="AlphaFoldDB" id="A0A2H3IZC9"/>
<organism evidence="2 3">
    <name type="scientific">Wolfiporia cocos (strain MD-104)</name>
    <name type="common">Brown rot fungus</name>
    <dbReference type="NCBI Taxonomy" id="742152"/>
    <lineage>
        <taxon>Eukaryota</taxon>
        <taxon>Fungi</taxon>
        <taxon>Dikarya</taxon>
        <taxon>Basidiomycota</taxon>
        <taxon>Agaricomycotina</taxon>
        <taxon>Agaricomycetes</taxon>
        <taxon>Polyporales</taxon>
        <taxon>Phaeolaceae</taxon>
        <taxon>Wolfiporia</taxon>
    </lineage>
</organism>